<feature type="coiled-coil region" evidence="1">
    <location>
        <begin position="49"/>
        <end position="83"/>
    </location>
</feature>
<dbReference type="InterPro" id="IPR009003">
    <property type="entry name" value="Peptidase_S1_PA"/>
</dbReference>
<sequence length="316" mass="34226">MKNKKILPMPVLILIAAILGTAVLGEGGYIAAKKIEKYKDKIILQENILKYALDALSAQQKELEKIKEDLNIAQKGLDKKKSAAVESARKAQEESAQNKISALEEKISQTKTYSLSSIISDWRPLIANVECQFRYSDTGRLYQKSSGSGIAIKFENTPSAILTNKHVLTDSNGYGADSCSAKLLDSDETLSSSDIRSSAKEYDLGYIYINNPSDYFKNLTSNFPALCSQKPSLGDEIVVLGYPSIGSKNGLTATEGIVSGFDGNHFITSAKVEQGNSGGAAILLKDNCLLGIPTFVTLGKVESLARILDIWTAVEK</sequence>
<dbReference type="SUPFAM" id="SSF50494">
    <property type="entry name" value="Trypsin-like serine proteases"/>
    <property type="match status" value="1"/>
</dbReference>
<keyword evidence="1" id="KW-0175">Coiled coil</keyword>
<dbReference type="Pfam" id="PF13365">
    <property type="entry name" value="Trypsin_2"/>
    <property type="match status" value="1"/>
</dbReference>
<name>A0A1G2PQQ4_9BACT</name>
<evidence type="ECO:0008006" key="4">
    <source>
        <dbReference type="Google" id="ProtNLM"/>
    </source>
</evidence>
<reference evidence="2 3" key="1">
    <citation type="journal article" date="2016" name="Nat. Commun.">
        <title>Thousands of microbial genomes shed light on interconnected biogeochemical processes in an aquifer system.</title>
        <authorList>
            <person name="Anantharaman K."/>
            <person name="Brown C.T."/>
            <person name="Hug L.A."/>
            <person name="Sharon I."/>
            <person name="Castelle C.J."/>
            <person name="Probst A.J."/>
            <person name="Thomas B.C."/>
            <person name="Singh A."/>
            <person name="Wilkins M.J."/>
            <person name="Karaoz U."/>
            <person name="Brodie E.L."/>
            <person name="Williams K.H."/>
            <person name="Hubbard S.S."/>
            <person name="Banfield J.F."/>
        </authorList>
    </citation>
    <scope>NUCLEOTIDE SEQUENCE [LARGE SCALE GENOMIC DNA]</scope>
</reference>
<dbReference type="Proteomes" id="UP000178646">
    <property type="component" value="Unassembled WGS sequence"/>
</dbReference>
<organism evidence="2 3">
    <name type="scientific">Candidatus Terrybacteria bacterium RIFCSPHIGHO2_02_41_19</name>
    <dbReference type="NCBI Taxonomy" id="1802364"/>
    <lineage>
        <taxon>Bacteria</taxon>
        <taxon>Candidatus Terryibacteriota</taxon>
    </lineage>
</organism>
<accession>A0A1G2PQQ4</accession>
<dbReference type="EMBL" id="MHSU01000012">
    <property type="protein sequence ID" value="OHA50633.1"/>
    <property type="molecule type" value="Genomic_DNA"/>
</dbReference>
<evidence type="ECO:0000313" key="2">
    <source>
        <dbReference type="EMBL" id="OHA50633.1"/>
    </source>
</evidence>
<dbReference type="InterPro" id="IPR043504">
    <property type="entry name" value="Peptidase_S1_PA_chymotrypsin"/>
</dbReference>
<gene>
    <name evidence="2" type="ORF">A2W59_01485</name>
</gene>
<evidence type="ECO:0000313" key="3">
    <source>
        <dbReference type="Proteomes" id="UP000178646"/>
    </source>
</evidence>
<evidence type="ECO:0000256" key="1">
    <source>
        <dbReference type="SAM" id="Coils"/>
    </source>
</evidence>
<dbReference type="Gene3D" id="2.40.10.10">
    <property type="entry name" value="Trypsin-like serine proteases"/>
    <property type="match status" value="2"/>
</dbReference>
<protein>
    <recommendedName>
        <fullName evidence="4">Serine protease</fullName>
    </recommendedName>
</protein>
<proteinExistence type="predicted"/>
<dbReference type="AlphaFoldDB" id="A0A1G2PQQ4"/>
<comment type="caution">
    <text evidence="2">The sequence shown here is derived from an EMBL/GenBank/DDBJ whole genome shotgun (WGS) entry which is preliminary data.</text>
</comment>